<feature type="transmembrane region" description="Helical" evidence="2">
    <location>
        <begin position="79"/>
        <end position="99"/>
    </location>
</feature>
<dbReference type="STRING" id="1789683.A0A1X7QZA1"/>
<dbReference type="Proteomes" id="UP000196158">
    <property type="component" value="Unassembled WGS sequence"/>
</dbReference>
<keyword evidence="4" id="KW-1185">Reference proteome</keyword>
<dbReference type="PANTHER" id="PTHR28009">
    <property type="entry name" value="PHEROMONE ALPHA FACTOR RECEPTOR"/>
    <property type="match status" value="1"/>
</dbReference>
<dbReference type="InterPro" id="IPR000366">
    <property type="entry name" value="GPCR_STE2"/>
</dbReference>
<name>A0A1X7QZA1_9SACH</name>
<dbReference type="PANTHER" id="PTHR28009:SF1">
    <property type="entry name" value="PHEROMONE ALPHA FACTOR RECEPTOR"/>
    <property type="match status" value="1"/>
</dbReference>
<feature type="region of interest" description="Disordered" evidence="1">
    <location>
        <begin position="378"/>
        <end position="399"/>
    </location>
</feature>
<dbReference type="Gene3D" id="1.10.287.920">
    <property type="entry name" value="Pheromone alpha factor receptor"/>
    <property type="match status" value="1"/>
</dbReference>
<dbReference type="GO" id="GO:0038038">
    <property type="term" value="C:G protein-coupled receptor homodimeric complex"/>
    <property type="evidence" value="ECO:0007669"/>
    <property type="project" value="TreeGrafter"/>
</dbReference>
<accession>A0A1X7QZA1</accession>
<feature type="transmembrane region" description="Helical" evidence="2">
    <location>
        <begin position="52"/>
        <end position="72"/>
    </location>
</feature>
<evidence type="ECO:0000313" key="3">
    <source>
        <dbReference type="EMBL" id="SMN18554.1"/>
    </source>
</evidence>
<proteinExistence type="predicted"/>
<dbReference type="EMBL" id="FXLY01000002">
    <property type="protein sequence ID" value="SMN18554.1"/>
    <property type="molecule type" value="Genomic_DNA"/>
</dbReference>
<evidence type="ECO:0000256" key="2">
    <source>
        <dbReference type="SAM" id="Phobius"/>
    </source>
</evidence>
<evidence type="ECO:0000256" key="1">
    <source>
        <dbReference type="SAM" id="MobiDB-lite"/>
    </source>
</evidence>
<dbReference type="InterPro" id="IPR027458">
    <property type="entry name" value="STE2_TM1-TM2_sf"/>
</dbReference>
<dbReference type="OrthoDB" id="5402633at2759"/>
<dbReference type="CDD" id="cd14939">
    <property type="entry name" value="7tmD_STE2"/>
    <property type="match status" value="1"/>
</dbReference>
<protein>
    <submittedName>
        <fullName evidence="3">Similar to Saccharomyces cerevisiae YFL026W STE2 Receptor for alpha-factor pheromone</fullName>
    </submittedName>
</protein>
<feature type="compositionally biased region" description="Polar residues" evidence="1">
    <location>
        <begin position="380"/>
        <end position="394"/>
    </location>
</feature>
<dbReference type="GO" id="GO:0004932">
    <property type="term" value="F:mating-type factor pheromone receptor activity"/>
    <property type="evidence" value="ECO:0007669"/>
    <property type="project" value="InterPro"/>
</dbReference>
<organism evidence="3 4">
    <name type="scientific">Maudiozyma saulgeensis</name>
    <dbReference type="NCBI Taxonomy" id="1789683"/>
    <lineage>
        <taxon>Eukaryota</taxon>
        <taxon>Fungi</taxon>
        <taxon>Dikarya</taxon>
        <taxon>Ascomycota</taxon>
        <taxon>Saccharomycotina</taxon>
        <taxon>Saccharomycetes</taxon>
        <taxon>Saccharomycetales</taxon>
        <taxon>Saccharomycetaceae</taxon>
        <taxon>Maudiozyma</taxon>
    </lineage>
</organism>
<feature type="transmembrane region" description="Helical" evidence="2">
    <location>
        <begin position="125"/>
        <end position="150"/>
    </location>
</feature>
<keyword evidence="2" id="KW-0812">Transmembrane</keyword>
<dbReference type="Pfam" id="PF02116">
    <property type="entry name" value="STE2"/>
    <property type="match status" value="1"/>
</dbReference>
<feature type="transmembrane region" description="Helical" evidence="2">
    <location>
        <begin position="244"/>
        <end position="264"/>
    </location>
</feature>
<keyword evidence="2" id="KW-1133">Transmembrane helix</keyword>
<dbReference type="PRINTS" id="PR00250">
    <property type="entry name" value="GPCRSTE2"/>
</dbReference>
<feature type="transmembrane region" description="Helical" evidence="2">
    <location>
        <begin position="162"/>
        <end position="183"/>
    </location>
</feature>
<feature type="transmembrane region" description="Helical" evidence="2">
    <location>
        <begin position="203"/>
        <end position="224"/>
    </location>
</feature>
<reference evidence="3 4" key="1">
    <citation type="submission" date="2017-04" db="EMBL/GenBank/DDBJ databases">
        <authorList>
            <person name="Afonso C.L."/>
            <person name="Miller P.J."/>
            <person name="Scott M.A."/>
            <person name="Spackman E."/>
            <person name="Goraichik I."/>
            <person name="Dimitrov K.M."/>
            <person name="Suarez D.L."/>
            <person name="Swayne D.E."/>
        </authorList>
    </citation>
    <scope>NUCLEOTIDE SEQUENCE [LARGE SCALE GENOMIC DNA]</scope>
</reference>
<keyword evidence="3" id="KW-0675">Receptor</keyword>
<dbReference type="AlphaFoldDB" id="A0A1X7QZA1"/>
<feature type="transmembrane region" description="Helical" evidence="2">
    <location>
        <begin position="276"/>
        <end position="296"/>
    </location>
</feature>
<keyword evidence="2" id="KW-0472">Membrane</keyword>
<sequence length="452" mass="50561">MSSLVPHISPLAYNSSYNPGESLLTFTSIYGEGTDITFNQMQDLVDKKMRQAIMFGVRCGAATLTIIIMWMISKRKHTPIFIINQVSLVLIVIHSGLYFKYLLSSISSLAYSLTGFQQVVTRYDIHIYGAASIFQVLLVASIELSLVFQVKIMFAGITQKKIGYLALLISSCLGITTVAVYFTTAIKSMISVYQGVSNDYSKYFNIATILLSSSINFMTFILVVKLLFALRSRRFLGLKQFDSLHILLIMTCQSLLIPSILFILAYSLDAHNGTDVLTTVATLLVVLSLPLSSLWATSNNNVSNLKPMETDYSPDEGRFYPNYNNNNHFGGESINSDNKYSIKSKLRSFYPQSNNKFSSDTLTHNSLTMGVYDVEKNGYSPESSVQDRSSSEQESIILKDTEKTPITVREKTLTKHLTKTTECSSDIYTPDTLADESTRNFWVNDRNNSIDG</sequence>
<dbReference type="GO" id="GO:0000750">
    <property type="term" value="P:pheromone-dependent signal transduction involved in conjugation with cellular fusion"/>
    <property type="evidence" value="ECO:0007669"/>
    <property type="project" value="TreeGrafter"/>
</dbReference>
<evidence type="ECO:0000313" key="4">
    <source>
        <dbReference type="Proteomes" id="UP000196158"/>
    </source>
</evidence>
<gene>
    <name evidence="3" type="ORF">KASA_0Q10560G</name>
</gene>